<dbReference type="STRING" id="999627.SAMN05216236_12649"/>
<dbReference type="Proteomes" id="UP000182466">
    <property type="component" value="Unassembled WGS sequence"/>
</dbReference>
<dbReference type="AlphaFoldDB" id="A0A1I7DE15"/>
<proteinExistence type="predicted"/>
<accession>A0A1I7DE15</accession>
<evidence type="ECO:0000313" key="2">
    <source>
        <dbReference type="Proteomes" id="UP000182466"/>
    </source>
</evidence>
<organism evidence="1 2">
    <name type="scientific">Sedimentitalea nanhaiensis</name>
    <dbReference type="NCBI Taxonomy" id="999627"/>
    <lineage>
        <taxon>Bacteria</taxon>
        <taxon>Pseudomonadati</taxon>
        <taxon>Pseudomonadota</taxon>
        <taxon>Alphaproteobacteria</taxon>
        <taxon>Rhodobacterales</taxon>
        <taxon>Paracoccaceae</taxon>
        <taxon>Sedimentitalea</taxon>
    </lineage>
</organism>
<evidence type="ECO:0000313" key="1">
    <source>
        <dbReference type="EMBL" id="SFU09845.1"/>
    </source>
</evidence>
<keyword evidence="2" id="KW-1185">Reference proteome</keyword>
<gene>
    <name evidence="1" type="ORF">SAMN05216236_12649</name>
</gene>
<dbReference type="EMBL" id="FPAW01000026">
    <property type="protein sequence ID" value="SFU09845.1"/>
    <property type="molecule type" value="Genomic_DNA"/>
</dbReference>
<protein>
    <submittedName>
        <fullName evidence="1">Uncharacterized protein</fullName>
    </submittedName>
</protein>
<reference evidence="1 2" key="1">
    <citation type="submission" date="2016-10" db="EMBL/GenBank/DDBJ databases">
        <authorList>
            <person name="de Groot N.N."/>
        </authorList>
    </citation>
    <scope>NUCLEOTIDE SEQUENCE [LARGE SCALE GENOMIC DNA]</scope>
    <source>
        <strain evidence="1 2">CGMCC 1.10959</strain>
    </source>
</reference>
<name>A0A1I7DE15_9RHOB</name>
<sequence>MLNATQHEFLTRFVMELPPGPTTTGAEADKARSAAGLKAAGTAWEQAREAGSRALTKLISKLLVQGDPDLAEVAVLVGQLASQLPGGLAAELDSIARQYQSGTADPVPPKGLATARNYLKQNDAALARCENNPLGISVDVRQPLTVALDHVEYKLNTLQSP</sequence>